<dbReference type="AlphaFoldDB" id="A0A8G1RWE7"/>
<sequence length="591" mass="64019">MFISSSAIVVVWLLLLIAARETISTPTGRGSQDCRCMPNDPCWPSSREWNAFNRTVNGHLVRIRPVGSVCHGRDYDPAGCAFARNSTHDSLWRIAEAGALQAVSWETQRYDNGSCFVDTPRPIPCSQGRIPLYAVLAHSAQDIQKAVRFARQHNLHVAIRNMGHDGIGRSSGLGSFQINVSFLKKMNFASDFIPQGGGTSRGSALALGAGVLGLEALAAGKKEGVNMVTGTCSSVAASGGFVQGGGLGFLGPAYGIGSDNVLEFEVVTAEGDLVVANEYQNEDLFWALRGGGGGTFGVVVRTTIRTYPDVPAVHFLLTANLPRQQNGTTGSGDQAIWAITAELTNLLPALKRLDNKTSAIIVPRFLEDRAVLEAHVLFVNTSDTGPIEQPLDMMHDALEAQGLSSAYTSELTVYPEMSAWLNIPRQLNGGGYGLVEGSVLISEDLFFSPNGTSHIMNVLSNLEYIVGDSVEILMSVGGQVKANKDVIESALLPGWREAELLLTIRRTLPPTSLTKTMVNSQLPFVRALQVPSLGVYYNVVDIEQPDSRRAFWGDNYERLYAIKQRWDPDGLFIVRMGVGSEDWDEEGICRV</sequence>
<dbReference type="SUPFAM" id="SSF56176">
    <property type="entry name" value="FAD-binding/transporter-associated domain-like"/>
    <property type="match status" value="1"/>
</dbReference>
<evidence type="ECO:0000256" key="4">
    <source>
        <dbReference type="ARBA" id="ARBA00022827"/>
    </source>
</evidence>
<evidence type="ECO:0000256" key="2">
    <source>
        <dbReference type="ARBA" id="ARBA00005466"/>
    </source>
</evidence>
<accession>A0A8G1RWE7</accession>
<comment type="similarity">
    <text evidence="2">Belongs to the oxygen-dependent FAD-linked oxidoreductase family.</text>
</comment>
<dbReference type="Pfam" id="PF08031">
    <property type="entry name" value="BBE"/>
    <property type="match status" value="1"/>
</dbReference>
<dbReference type="RefSeq" id="XP_040805302.1">
    <property type="nucleotide sequence ID" value="XM_040949671.1"/>
</dbReference>
<dbReference type="InterPro" id="IPR016166">
    <property type="entry name" value="FAD-bd_PCMH"/>
</dbReference>
<keyword evidence="4" id="KW-0274">FAD</keyword>
<dbReference type="Pfam" id="PF01565">
    <property type="entry name" value="FAD_binding_4"/>
    <property type="match status" value="1"/>
</dbReference>
<feature type="chain" id="PRO_5034669018" evidence="6">
    <location>
        <begin position="25"/>
        <end position="591"/>
    </location>
</feature>
<feature type="signal peptide" evidence="6">
    <location>
        <begin position="1"/>
        <end position="24"/>
    </location>
</feature>
<evidence type="ECO:0000256" key="5">
    <source>
        <dbReference type="ARBA" id="ARBA00023002"/>
    </source>
</evidence>
<keyword evidence="9" id="KW-1185">Reference proteome</keyword>
<protein>
    <submittedName>
        <fullName evidence="8">FAD-binding domain-containing protein</fullName>
    </submittedName>
</protein>
<evidence type="ECO:0000313" key="9">
    <source>
        <dbReference type="Proteomes" id="UP000249789"/>
    </source>
</evidence>
<reference evidence="8 9" key="1">
    <citation type="submission" date="2018-02" db="EMBL/GenBank/DDBJ databases">
        <title>The genomes of Aspergillus section Nigri reveals drivers in fungal speciation.</title>
        <authorList>
            <consortium name="DOE Joint Genome Institute"/>
            <person name="Vesth T.C."/>
            <person name="Nybo J."/>
            <person name="Theobald S."/>
            <person name="Brandl J."/>
            <person name="Frisvad J.C."/>
            <person name="Nielsen K.F."/>
            <person name="Lyhne E.K."/>
            <person name="Kogle M.E."/>
            <person name="Kuo A."/>
            <person name="Riley R."/>
            <person name="Clum A."/>
            <person name="Nolan M."/>
            <person name="Lipzen A."/>
            <person name="Salamov A."/>
            <person name="Henrissat B."/>
            <person name="Wiebenga A."/>
            <person name="De vries R.P."/>
            <person name="Grigoriev I.V."/>
            <person name="Mortensen U.H."/>
            <person name="Andersen M.R."/>
            <person name="Baker S.E."/>
        </authorList>
    </citation>
    <scope>NUCLEOTIDE SEQUENCE [LARGE SCALE GENOMIC DNA]</scope>
    <source>
        <strain evidence="8 9">CBS 313.89</strain>
    </source>
</reference>
<dbReference type="InterPro" id="IPR012951">
    <property type="entry name" value="BBE"/>
</dbReference>
<dbReference type="GO" id="GO:0071949">
    <property type="term" value="F:FAD binding"/>
    <property type="evidence" value="ECO:0007669"/>
    <property type="project" value="InterPro"/>
</dbReference>
<evidence type="ECO:0000313" key="8">
    <source>
        <dbReference type="EMBL" id="RAK81292.1"/>
    </source>
</evidence>
<comment type="cofactor">
    <cofactor evidence="1">
        <name>FAD</name>
        <dbReference type="ChEBI" id="CHEBI:57692"/>
    </cofactor>
</comment>
<dbReference type="VEuPathDB" id="FungiDB:BO72DRAFT_518810"/>
<keyword evidence="3" id="KW-0285">Flavoprotein</keyword>
<proteinExistence type="inferred from homology"/>
<name>A0A8G1RWE7_9EURO</name>
<dbReference type="PANTHER" id="PTHR42973:SF39">
    <property type="entry name" value="FAD-BINDING PCMH-TYPE DOMAIN-CONTAINING PROTEIN"/>
    <property type="match status" value="1"/>
</dbReference>
<dbReference type="GeneID" id="63867006"/>
<keyword evidence="5" id="KW-0560">Oxidoreductase</keyword>
<dbReference type="EMBL" id="KZ824626">
    <property type="protein sequence ID" value="RAK81292.1"/>
    <property type="molecule type" value="Genomic_DNA"/>
</dbReference>
<dbReference type="InterPro" id="IPR006094">
    <property type="entry name" value="Oxid_FAD_bind_N"/>
</dbReference>
<dbReference type="InterPro" id="IPR050416">
    <property type="entry name" value="FAD-linked_Oxidoreductase"/>
</dbReference>
<dbReference type="InterPro" id="IPR036318">
    <property type="entry name" value="FAD-bd_PCMH-like_sf"/>
</dbReference>
<dbReference type="PROSITE" id="PS51387">
    <property type="entry name" value="FAD_PCMH"/>
    <property type="match status" value="1"/>
</dbReference>
<dbReference type="Proteomes" id="UP000249789">
    <property type="component" value="Unassembled WGS sequence"/>
</dbReference>
<gene>
    <name evidence="8" type="ORF">BO72DRAFT_518810</name>
</gene>
<dbReference type="PANTHER" id="PTHR42973">
    <property type="entry name" value="BINDING OXIDOREDUCTASE, PUTATIVE (AFU_ORTHOLOGUE AFUA_1G17690)-RELATED"/>
    <property type="match status" value="1"/>
</dbReference>
<dbReference type="Gene3D" id="3.30.465.10">
    <property type="match status" value="2"/>
</dbReference>
<evidence type="ECO:0000256" key="1">
    <source>
        <dbReference type="ARBA" id="ARBA00001974"/>
    </source>
</evidence>
<evidence type="ECO:0000256" key="3">
    <source>
        <dbReference type="ARBA" id="ARBA00022630"/>
    </source>
</evidence>
<evidence type="ECO:0000256" key="6">
    <source>
        <dbReference type="SAM" id="SignalP"/>
    </source>
</evidence>
<dbReference type="InterPro" id="IPR016169">
    <property type="entry name" value="FAD-bd_PCMH_sub2"/>
</dbReference>
<organism evidence="8 9">
    <name type="scientific">Aspergillus fijiensis CBS 313.89</name>
    <dbReference type="NCBI Taxonomy" id="1448319"/>
    <lineage>
        <taxon>Eukaryota</taxon>
        <taxon>Fungi</taxon>
        <taxon>Dikarya</taxon>
        <taxon>Ascomycota</taxon>
        <taxon>Pezizomycotina</taxon>
        <taxon>Eurotiomycetes</taxon>
        <taxon>Eurotiomycetidae</taxon>
        <taxon>Eurotiales</taxon>
        <taxon>Aspergillaceae</taxon>
        <taxon>Aspergillus</taxon>
    </lineage>
</organism>
<dbReference type="OrthoDB" id="9983560at2759"/>
<feature type="domain" description="FAD-binding PCMH-type" evidence="7">
    <location>
        <begin position="127"/>
        <end position="309"/>
    </location>
</feature>
<dbReference type="GO" id="GO:0016491">
    <property type="term" value="F:oxidoreductase activity"/>
    <property type="evidence" value="ECO:0007669"/>
    <property type="project" value="UniProtKB-KW"/>
</dbReference>
<keyword evidence="6" id="KW-0732">Signal</keyword>
<evidence type="ECO:0000259" key="7">
    <source>
        <dbReference type="PROSITE" id="PS51387"/>
    </source>
</evidence>